<keyword evidence="5 10" id="KW-1133">Transmembrane helix</keyword>
<keyword evidence="6" id="KW-0560">Oxidoreductase</keyword>
<feature type="transmembrane region" description="Helical" evidence="10">
    <location>
        <begin position="256"/>
        <end position="286"/>
    </location>
</feature>
<dbReference type="SMART" id="SM00756">
    <property type="entry name" value="VKc"/>
    <property type="match status" value="1"/>
</dbReference>
<gene>
    <name evidence="12" type="ORF">A2827_01785</name>
</gene>
<dbReference type="CDD" id="cd12916">
    <property type="entry name" value="VKOR_1"/>
    <property type="match status" value="1"/>
</dbReference>
<feature type="transmembrane region" description="Helical" evidence="10">
    <location>
        <begin position="307"/>
        <end position="327"/>
    </location>
</feature>
<feature type="transmembrane region" description="Helical" evidence="10">
    <location>
        <begin position="333"/>
        <end position="354"/>
    </location>
</feature>
<evidence type="ECO:0000256" key="3">
    <source>
        <dbReference type="ARBA" id="ARBA00022692"/>
    </source>
</evidence>
<evidence type="ECO:0000256" key="10">
    <source>
        <dbReference type="SAM" id="Phobius"/>
    </source>
</evidence>
<dbReference type="InterPro" id="IPR012932">
    <property type="entry name" value="VKOR"/>
</dbReference>
<keyword evidence="3 10" id="KW-0812">Transmembrane</keyword>
<dbReference type="InterPro" id="IPR044698">
    <property type="entry name" value="VKOR/LTO1"/>
</dbReference>
<dbReference type="Proteomes" id="UP000177932">
    <property type="component" value="Unassembled WGS sequence"/>
</dbReference>
<dbReference type="PANTHER" id="PTHR34573:SF1">
    <property type="entry name" value="VITAMIN K EPOXIDE REDUCTASE DOMAIN-CONTAINING PROTEIN"/>
    <property type="match status" value="1"/>
</dbReference>
<comment type="subcellular location">
    <subcellularLocation>
        <location evidence="1">Membrane</location>
        <topology evidence="1">Multi-pass membrane protein</topology>
    </subcellularLocation>
</comment>
<dbReference type="InterPro" id="IPR038354">
    <property type="entry name" value="VKOR_sf"/>
</dbReference>
<evidence type="ECO:0000259" key="11">
    <source>
        <dbReference type="SMART" id="SM00756"/>
    </source>
</evidence>
<organism evidence="12 13">
    <name type="scientific">Candidatus Spechtbacteria bacterium RIFCSPHIGHO2_01_FULL_43_30</name>
    <dbReference type="NCBI Taxonomy" id="1802158"/>
    <lineage>
        <taxon>Bacteria</taxon>
        <taxon>Candidatus Spechtiibacteriota</taxon>
    </lineage>
</organism>
<feature type="transmembrane region" description="Helical" evidence="10">
    <location>
        <begin position="9"/>
        <end position="29"/>
    </location>
</feature>
<keyword evidence="7 10" id="KW-0472">Membrane</keyword>
<evidence type="ECO:0000313" key="13">
    <source>
        <dbReference type="Proteomes" id="UP000177932"/>
    </source>
</evidence>
<dbReference type="AlphaFoldDB" id="A0A1G2H830"/>
<reference evidence="12 13" key="1">
    <citation type="journal article" date="2016" name="Nat. Commun.">
        <title>Thousands of microbial genomes shed light on interconnected biogeochemical processes in an aquifer system.</title>
        <authorList>
            <person name="Anantharaman K."/>
            <person name="Brown C.T."/>
            <person name="Hug L.A."/>
            <person name="Sharon I."/>
            <person name="Castelle C.J."/>
            <person name="Probst A.J."/>
            <person name="Thomas B.C."/>
            <person name="Singh A."/>
            <person name="Wilkins M.J."/>
            <person name="Karaoz U."/>
            <person name="Brodie E.L."/>
            <person name="Williams K.H."/>
            <person name="Hubbard S.S."/>
            <person name="Banfield J.F."/>
        </authorList>
    </citation>
    <scope>NUCLEOTIDE SEQUENCE [LARGE SCALE GENOMIC DNA]</scope>
</reference>
<dbReference type="GO" id="GO:0048038">
    <property type="term" value="F:quinone binding"/>
    <property type="evidence" value="ECO:0007669"/>
    <property type="project" value="UniProtKB-KW"/>
</dbReference>
<feature type="domain" description="Vitamin K epoxide reductase" evidence="11">
    <location>
        <begin position="32"/>
        <end position="167"/>
    </location>
</feature>
<evidence type="ECO:0000256" key="2">
    <source>
        <dbReference type="ARBA" id="ARBA00006214"/>
    </source>
</evidence>
<feature type="transmembrane region" description="Helical" evidence="10">
    <location>
        <begin position="145"/>
        <end position="167"/>
    </location>
</feature>
<dbReference type="Pfam" id="PF07884">
    <property type="entry name" value="VKOR"/>
    <property type="match status" value="1"/>
</dbReference>
<protein>
    <recommendedName>
        <fullName evidence="11">Vitamin K epoxide reductase domain-containing protein</fullName>
    </recommendedName>
</protein>
<evidence type="ECO:0000256" key="5">
    <source>
        <dbReference type="ARBA" id="ARBA00022989"/>
    </source>
</evidence>
<feature type="transmembrane region" description="Helical" evidence="10">
    <location>
        <begin position="35"/>
        <end position="55"/>
    </location>
</feature>
<keyword evidence="9" id="KW-0676">Redox-active center</keyword>
<dbReference type="GO" id="GO:0016020">
    <property type="term" value="C:membrane"/>
    <property type="evidence" value="ECO:0007669"/>
    <property type="project" value="UniProtKB-SubCell"/>
</dbReference>
<evidence type="ECO:0000256" key="7">
    <source>
        <dbReference type="ARBA" id="ARBA00023136"/>
    </source>
</evidence>
<evidence type="ECO:0000256" key="4">
    <source>
        <dbReference type="ARBA" id="ARBA00022719"/>
    </source>
</evidence>
<comment type="caution">
    <text evidence="12">The sequence shown here is derived from an EMBL/GenBank/DDBJ whole genome shotgun (WGS) entry which is preliminary data.</text>
</comment>
<dbReference type="EMBL" id="MHOD01000007">
    <property type="protein sequence ID" value="OGZ58421.1"/>
    <property type="molecule type" value="Genomic_DNA"/>
</dbReference>
<comment type="similarity">
    <text evidence="2">Belongs to the VKOR family.</text>
</comment>
<evidence type="ECO:0000256" key="6">
    <source>
        <dbReference type="ARBA" id="ARBA00023002"/>
    </source>
</evidence>
<keyword evidence="4" id="KW-0874">Quinone</keyword>
<evidence type="ECO:0000313" key="12">
    <source>
        <dbReference type="EMBL" id="OGZ58421.1"/>
    </source>
</evidence>
<sequence length="364" mass="40672">MNRFLKIDMIFYIFLLLLGVGGFFFAIIWPQSEGFYAFTVSASLGGLGVVSYIFYSKKSNRHLACPSGSNCDLVIKSKYSVFFGIPLEHIGMAYYFLIFASYASFILLPDLRQTILVPFLLMTTTGAFLFSAYLIFVQAFLLRRWCIWCLLSATLSTAIFIASFSSISGAELFLVQITPLLLVLKSLGFVFGLGGATAALFLFIKFLSDSDIDDREAQSLQKFSELIWLGLGLIFISEYIRYVAQPEMLAQSAIFISQIVILSVVFVSGAVLSVLFVPFLTVLPFVKKNDLNSDDAHRTPLESLRRGTIINGSISLSSWYFAFFLNYAPEYPIIKILAIYIVVVGIAVIIGLFYDDRIGNKNKK</sequence>
<accession>A0A1G2H830</accession>
<dbReference type="PANTHER" id="PTHR34573">
    <property type="entry name" value="VKC DOMAIN-CONTAINING PROTEIN"/>
    <property type="match status" value="1"/>
</dbReference>
<proteinExistence type="inferred from homology"/>
<dbReference type="GO" id="GO:0016491">
    <property type="term" value="F:oxidoreductase activity"/>
    <property type="evidence" value="ECO:0007669"/>
    <property type="project" value="UniProtKB-KW"/>
</dbReference>
<evidence type="ECO:0000256" key="1">
    <source>
        <dbReference type="ARBA" id="ARBA00004141"/>
    </source>
</evidence>
<feature type="transmembrane region" description="Helical" evidence="10">
    <location>
        <begin position="187"/>
        <end position="206"/>
    </location>
</feature>
<name>A0A1G2H830_9BACT</name>
<feature type="transmembrane region" description="Helical" evidence="10">
    <location>
        <begin position="226"/>
        <end position="244"/>
    </location>
</feature>
<evidence type="ECO:0000256" key="8">
    <source>
        <dbReference type="ARBA" id="ARBA00023157"/>
    </source>
</evidence>
<dbReference type="Gene3D" id="1.20.1440.130">
    <property type="entry name" value="VKOR domain"/>
    <property type="match status" value="1"/>
</dbReference>
<dbReference type="STRING" id="1802158.A2827_01785"/>
<feature type="transmembrane region" description="Helical" evidence="10">
    <location>
        <begin position="115"/>
        <end position="136"/>
    </location>
</feature>
<keyword evidence="8" id="KW-1015">Disulfide bond</keyword>
<evidence type="ECO:0000256" key="9">
    <source>
        <dbReference type="ARBA" id="ARBA00023284"/>
    </source>
</evidence>